<name>A0AAD2CFP5_9STRA</name>
<feature type="compositionally biased region" description="Basic and acidic residues" evidence="1">
    <location>
        <begin position="51"/>
        <end position="76"/>
    </location>
</feature>
<feature type="compositionally biased region" description="Low complexity" evidence="1">
    <location>
        <begin position="277"/>
        <end position="292"/>
    </location>
</feature>
<proteinExistence type="predicted"/>
<gene>
    <name evidence="3" type="ORF">CYCCA115_LOCUS1228</name>
</gene>
<evidence type="ECO:0000313" key="3">
    <source>
        <dbReference type="EMBL" id="CAJ1926566.1"/>
    </source>
</evidence>
<dbReference type="AlphaFoldDB" id="A0AAD2CFP5"/>
<keyword evidence="4" id="KW-1185">Reference proteome</keyword>
<dbReference type="EMBL" id="CAKOGP040000003">
    <property type="protein sequence ID" value="CAJ1926566.1"/>
    <property type="molecule type" value="Genomic_DNA"/>
</dbReference>
<feature type="compositionally biased region" description="Basic residues" evidence="1">
    <location>
        <begin position="325"/>
        <end position="343"/>
    </location>
</feature>
<comment type="caution">
    <text evidence="3">The sequence shown here is derived from an EMBL/GenBank/DDBJ whole genome shotgun (WGS) entry which is preliminary data.</text>
</comment>
<sequence length="369" mass="40193">MWSALDWTGMLSSGEGAPNASAPSDAPGATHVPTARPVDKNKKRMSSSRTIHAEAIEVIADPDKMDKASKNWDRNSDTGSETDSDTDLDRAVVKESKTKKRICIIIVLALLLAALVSGSFAKKAEEEEMGKSLQGLASTDYSCSANGTVDFESADVILNLEGMEREATESELNQVQNTVSSVYNEVSDGCEDYYQRIMANATVIEQALVQDSKGAKHLTMGIKTTLACDGCAAEDEILFGGDDEEEKGERKLRSGIRGTVPSYKTPATTGRKHRALKSSTKGSSTKGSKKSSVNSQEFIDELDASLQASGMGITNVKEGYVYKQKAGKKKTDKVKMAPTKKNKDKKEEKDTDEIYKGDLKQDDRRQRRH</sequence>
<feature type="region of interest" description="Disordered" evidence="1">
    <location>
        <begin position="1"/>
        <end position="88"/>
    </location>
</feature>
<dbReference type="Proteomes" id="UP001295423">
    <property type="component" value="Unassembled WGS sequence"/>
</dbReference>
<evidence type="ECO:0000256" key="1">
    <source>
        <dbReference type="SAM" id="MobiDB-lite"/>
    </source>
</evidence>
<keyword evidence="2" id="KW-0812">Transmembrane</keyword>
<feature type="compositionally biased region" description="Basic and acidic residues" evidence="1">
    <location>
        <begin position="344"/>
        <end position="369"/>
    </location>
</feature>
<feature type="region of interest" description="Disordered" evidence="1">
    <location>
        <begin position="242"/>
        <end position="295"/>
    </location>
</feature>
<protein>
    <submittedName>
        <fullName evidence="3">Uncharacterized protein</fullName>
    </submittedName>
</protein>
<evidence type="ECO:0000313" key="4">
    <source>
        <dbReference type="Proteomes" id="UP001295423"/>
    </source>
</evidence>
<evidence type="ECO:0000256" key="2">
    <source>
        <dbReference type="SAM" id="Phobius"/>
    </source>
</evidence>
<organism evidence="3 4">
    <name type="scientific">Cylindrotheca closterium</name>
    <dbReference type="NCBI Taxonomy" id="2856"/>
    <lineage>
        <taxon>Eukaryota</taxon>
        <taxon>Sar</taxon>
        <taxon>Stramenopiles</taxon>
        <taxon>Ochrophyta</taxon>
        <taxon>Bacillariophyta</taxon>
        <taxon>Bacillariophyceae</taxon>
        <taxon>Bacillariophycidae</taxon>
        <taxon>Bacillariales</taxon>
        <taxon>Bacillariaceae</taxon>
        <taxon>Cylindrotheca</taxon>
    </lineage>
</organism>
<keyword evidence="2" id="KW-0472">Membrane</keyword>
<keyword evidence="2" id="KW-1133">Transmembrane helix</keyword>
<feature type="transmembrane region" description="Helical" evidence="2">
    <location>
        <begin position="102"/>
        <end position="121"/>
    </location>
</feature>
<accession>A0AAD2CFP5</accession>
<feature type="region of interest" description="Disordered" evidence="1">
    <location>
        <begin position="318"/>
        <end position="369"/>
    </location>
</feature>
<reference evidence="3" key="1">
    <citation type="submission" date="2023-08" db="EMBL/GenBank/DDBJ databases">
        <authorList>
            <person name="Audoor S."/>
            <person name="Bilcke G."/>
        </authorList>
    </citation>
    <scope>NUCLEOTIDE SEQUENCE</scope>
</reference>